<organism evidence="8 9">
    <name type="scientific">Brucella cytisi</name>
    <dbReference type="NCBI Taxonomy" id="407152"/>
    <lineage>
        <taxon>Bacteria</taxon>
        <taxon>Pseudomonadati</taxon>
        <taxon>Pseudomonadota</taxon>
        <taxon>Alphaproteobacteria</taxon>
        <taxon>Hyphomicrobiales</taxon>
        <taxon>Brucellaceae</taxon>
        <taxon>Brucella/Ochrobactrum group</taxon>
        <taxon>Brucella</taxon>
    </lineage>
</organism>
<comment type="caution">
    <text evidence="8">The sequence shown here is derived from an EMBL/GenBank/DDBJ whole genome shotgun (WGS) entry which is preliminary data.</text>
</comment>
<evidence type="ECO:0000313" key="9">
    <source>
        <dbReference type="Proteomes" id="UP000182985"/>
    </source>
</evidence>
<dbReference type="PRINTS" id="PR00952">
    <property type="entry name" value="TYPE3IMQPROT"/>
</dbReference>
<evidence type="ECO:0000256" key="7">
    <source>
        <dbReference type="SAM" id="Phobius"/>
    </source>
</evidence>
<reference evidence="8 9" key="1">
    <citation type="submission" date="2016-10" db="EMBL/GenBank/DDBJ databases">
        <title>The Draft Genome Sequence of the Potato Rhizosphere Bacteria Ochrobactrum sp. IPA7.2.</title>
        <authorList>
            <person name="Gogoleva N.E."/>
            <person name="Khlopko Y.A."/>
            <person name="Burygin G.L."/>
            <person name="Plotnikov A.O."/>
        </authorList>
    </citation>
    <scope>NUCLEOTIDE SEQUENCE [LARGE SCALE GENOMIC DNA]</scope>
    <source>
        <strain evidence="8 9">IPA7.2</strain>
    </source>
</reference>
<evidence type="ECO:0000256" key="4">
    <source>
        <dbReference type="ARBA" id="ARBA00022692"/>
    </source>
</evidence>
<evidence type="ECO:0000313" key="8">
    <source>
        <dbReference type="EMBL" id="OIS93614.1"/>
    </source>
</evidence>
<keyword evidence="6 7" id="KW-0472">Membrane</keyword>
<comment type="similarity">
    <text evidence="2">Belongs to the FliQ/MopD/SpaQ family.</text>
</comment>
<dbReference type="GO" id="GO:0005886">
    <property type="term" value="C:plasma membrane"/>
    <property type="evidence" value="ECO:0007669"/>
    <property type="project" value="UniProtKB-SubCell"/>
</dbReference>
<feature type="transmembrane region" description="Helical" evidence="7">
    <location>
        <begin position="20"/>
        <end position="40"/>
    </location>
</feature>
<dbReference type="PANTHER" id="PTHR34040:SF2">
    <property type="entry name" value="FLAGELLAR BIOSYNTHETIC PROTEIN FLIQ"/>
    <property type="match status" value="1"/>
</dbReference>
<keyword evidence="3" id="KW-1003">Cell membrane</keyword>
<gene>
    <name evidence="8" type="ORF">BLA27_09865</name>
</gene>
<evidence type="ECO:0000256" key="3">
    <source>
        <dbReference type="ARBA" id="ARBA00022475"/>
    </source>
</evidence>
<evidence type="ECO:0000256" key="2">
    <source>
        <dbReference type="ARBA" id="ARBA00006156"/>
    </source>
</evidence>
<dbReference type="EMBL" id="MOEC01000008">
    <property type="protein sequence ID" value="OIS93614.1"/>
    <property type="molecule type" value="Genomic_DNA"/>
</dbReference>
<protein>
    <submittedName>
        <fullName evidence="8">EscS/YscS/HrcS family type III secretion system export apparatus protein</fullName>
    </submittedName>
</protein>
<sequence length="89" mass="9463">MKDDLILTRVQDALLSVLYASAPVIIAALVVGLIVGLLQALTQIQDQSLPQAIKIVVILIVILIFGPIAGQDIARQATVAFEEFPGATR</sequence>
<dbReference type="PANTHER" id="PTHR34040">
    <property type="entry name" value="FLAGELLAR BIOSYNTHETIC PROTEIN FLIQ"/>
    <property type="match status" value="1"/>
</dbReference>
<keyword evidence="9" id="KW-1185">Reference proteome</keyword>
<accession>A0A1J6I705</accession>
<dbReference type="AlphaFoldDB" id="A0A1J6I705"/>
<dbReference type="Proteomes" id="UP000182985">
    <property type="component" value="Unassembled WGS sequence"/>
</dbReference>
<dbReference type="InterPro" id="IPR002191">
    <property type="entry name" value="Bac_export_3"/>
</dbReference>
<dbReference type="RefSeq" id="WP_071631597.1">
    <property type="nucleotide sequence ID" value="NZ_JBCAUP010000005.1"/>
</dbReference>
<proteinExistence type="inferred from homology"/>
<evidence type="ECO:0000256" key="1">
    <source>
        <dbReference type="ARBA" id="ARBA00004651"/>
    </source>
</evidence>
<dbReference type="Pfam" id="PF01313">
    <property type="entry name" value="Bac_export_3"/>
    <property type="match status" value="1"/>
</dbReference>
<keyword evidence="4 7" id="KW-0812">Transmembrane</keyword>
<comment type="subcellular location">
    <subcellularLocation>
        <location evidence="1">Cell membrane</location>
        <topology evidence="1">Multi-pass membrane protein</topology>
    </subcellularLocation>
</comment>
<name>A0A1J6I705_9HYPH</name>
<dbReference type="GO" id="GO:0009306">
    <property type="term" value="P:protein secretion"/>
    <property type="evidence" value="ECO:0007669"/>
    <property type="project" value="InterPro"/>
</dbReference>
<evidence type="ECO:0000256" key="6">
    <source>
        <dbReference type="ARBA" id="ARBA00023136"/>
    </source>
</evidence>
<keyword evidence="5 7" id="KW-1133">Transmembrane helix</keyword>
<feature type="transmembrane region" description="Helical" evidence="7">
    <location>
        <begin position="52"/>
        <end position="70"/>
    </location>
</feature>
<evidence type="ECO:0000256" key="5">
    <source>
        <dbReference type="ARBA" id="ARBA00022989"/>
    </source>
</evidence>